<dbReference type="PANTHER" id="PTHR37540">
    <property type="entry name" value="TRANSCRIPTION FACTOR (ACR-2), PUTATIVE-RELATED-RELATED"/>
    <property type="match status" value="1"/>
</dbReference>
<protein>
    <submittedName>
        <fullName evidence="3">Uncharacterized protein</fullName>
    </submittedName>
</protein>
<evidence type="ECO:0000313" key="4">
    <source>
        <dbReference type="Proteomes" id="UP001302126"/>
    </source>
</evidence>
<keyword evidence="4" id="KW-1185">Reference proteome</keyword>
<feature type="compositionally biased region" description="Basic residues" evidence="2">
    <location>
        <begin position="34"/>
        <end position="48"/>
    </location>
</feature>
<feature type="region of interest" description="Disordered" evidence="2">
    <location>
        <begin position="26"/>
        <end position="79"/>
    </location>
</feature>
<organism evidence="3 4">
    <name type="scientific">Podospora australis</name>
    <dbReference type="NCBI Taxonomy" id="1536484"/>
    <lineage>
        <taxon>Eukaryota</taxon>
        <taxon>Fungi</taxon>
        <taxon>Dikarya</taxon>
        <taxon>Ascomycota</taxon>
        <taxon>Pezizomycotina</taxon>
        <taxon>Sordariomycetes</taxon>
        <taxon>Sordariomycetidae</taxon>
        <taxon>Sordariales</taxon>
        <taxon>Podosporaceae</taxon>
        <taxon>Podospora</taxon>
    </lineage>
</organism>
<evidence type="ECO:0000313" key="3">
    <source>
        <dbReference type="EMBL" id="KAK4187950.1"/>
    </source>
</evidence>
<comment type="caution">
    <text evidence="3">The sequence shown here is derived from an EMBL/GenBank/DDBJ whole genome shotgun (WGS) entry which is preliminary data.</text>
</comment>
<dbReference type="InterPro" id="IPR021858">
    <property type="entry name" value="Fun_TF"/>
</dbReference>
<dbReference type="EMBL" id="MU864395">
    <property type="protein sequence ID" value="KAK4187950.1"/>
    <property type="molecule type" value="Genomic_DNA"/>
</dbReference>
<dbReference type="AlphaFoldDB" id="A0AAN6WTM0"/>
<reference evidence="3" key="2">
    <citation type="submission" date="2023-05" db="EMBL/GenBank/DDBJ databases">
        <authorList>
            <consortium name="Lawrence Berkeley National Laboratory"/>
            <person name="Steindorff A."/>
            <person name="Hensen N."/>
            <person name="Bonometti L."/>
            <person name="Westerberg I."/>
            <person name="Brannstrom I.O."/>
            <person name="Guillou S."/>
            <person name="Cros-Aarteil S."/>
            <person name="Calhoun S."/>
            <person name="Haridas S."/>
            <person name="Kuo A."/>
            <person name="Mondo S."/>
            <person name="Pangilinan J."/>
            <person name="Riley R."/>
            <person name="Labutti K."/>
            <person name="Andreopoulos B."/>
            <person name="Lipzen A."/>
            <person name="Chen C."/>
            <person name="Yanf M."/>
            <person name="Daum C."/>
            <person name="Ng V."/>
            <person name="Clum A."/>
            <person name="Ohm R."/>
            <person name="Martin F."/>
            <person name="Silar P."/>
            <person name="Natvig D."/>
            <person name="Lalanne C."/>
            <person name="Gautier V."/>
            <person name="Ament-Velasquez S.L."/>
            <person name="Kruys A."/>
            <person name="Hutchinson M.I."/>
            <person name="Powell A.J."/>
            <person name="Barry K."/>
            <person name="Miller A.N."/>
            <person name="Grigoriev I.V."/>
            <person name="Debuchy R."/>
            <person name="Gladieux P."/>
            <person name="Thoren M.H."/>
            <person name="Johannesson H."/>
        </authorList>
    </citation>
    <scope>NUCLEOTIDE SEQUENCE</scope>
    <source>
        <strain evidence="3">PSN309</strain>
    </source>
</reference>
<evidence type="ECO:0000256" key="1">
    <source>
        <dbReference type="ARBA" id="ARBA00023242"/>
    </source>
</evidence>
<proteinExistence type="predicted"/>
<evidence type="ECO:0000256" key="2">
    <source>
        <dbReference type="SAM" id="MobiDB-lite"/>
    </source>
</evidence>
<sequence>MPRKASASATPSPKVLPFIVSTSIEKEDADTRKLIRSHVMRGKNRRKPAGPPDQGRQASEKTPVKETKGKDKDDGEWTLVSPRQIASDLSLLGCGASLDSKTEELLYRGMTTLGPKNMGLLIDCMRFSNPLVEAFTIVKPAMYAATQVFSTISPTKGGKDMFCPSNLSLHPGMIHAMSFTAQAFHDTSVGDPLSSRARFHLAKTLRLLQRSLDDAKDAMSHSTMIIVASLASVSMMVGDLEAASKHLDGLYKLFQLRRCGSKSPHVHKCSEKDAWCILEKATCAEWDARCLIEQKARSTDVGVAIGLGQKTRFILPEELSWTCQIASGPSAWRYPELEKSAIKPHLNPWLLNVWADLREFSRAVNAATASPGGIVPREFIMNLTTSVPSRLVNLQYEVESVAEVCRLSMLAFVKTLLIKVKGLGQRLPYLTGRLKTALMAHDGVAQEKAGFFFWAMFIAALSVFEELEKEEWLRSRLITALSSLGLKDTTWSVIRYKLKEFPWVDMLHDKAGEELFGKLLGARVAT</sequence>
<dbReference type="Proteomes" id="UP001302126">
    <property type="component" value="Unassembled WGS sequence"/>
</dbReference>
<reference evidence="3" key="1">
    <citation type="journal article" date="2023" name="Mol. Phylogenet. Evol.">
        <title>Genome-scale phylogeny and comparative genomics of the fungal order Sordariales.</title>
        <authorList>
            <person name="Hensen N."/>
            <person name="Bonometti L."/>
            <person name="Westerberg I."/>
            <person name="Brannstrom I.O."/>
            <person name="Guillou S."/>
            <person name="Cros-Aarteil S."/>
            <person name="Calhoun S."/>
            <person name="Haridas S."/>
            <person name="Kuo A."/>
            <person name="Mondo S."/>
            <person name="Pangilinan J."/>
            <person name="Riley R."/>
            <person name="LaButti K."/>
            <person name="Andreopoulos B."/>
            <person name="Lipzen A."/>
            <person name="Chen C."/>
            <person name="Yan M."/>
            <person name="Daum C."/>
            <person name="Ng V."/>
            <person name="Clum A."/>
            <person name="Steindorff A."/>
            <person name="Ohm R.A."/>
            <person name="Martin F."/>
            <person name="Silar P."/>
            <person name="Natvig D.O."/>
            <person name="Lalanne C."/>
            <person name="Gautier V."/>
            <person name="Ament-Velasquez S.L."/>
            <person name="Kruys A."/>
            <person name="Hutchinson M.I."/>
            <person name="Powell A.J."/>
            <person name="Barry K."/>
            <person name="Miller A.N."/>
            <person name="Grigoriev I.V."/>
            <person name="Debuchy R."/>
            <person name="Gladieux P."/>
            <person name="Hiltunen Thoren M."/>
            <person name="Johannesson H."/>
        </authorList>
    </citation>
    <scope>NUCLEOTIDE SEQUENCE</scope>
    <source>
        <strain evidence="3">PSN309</strain>
    </source>
</reference>
<name>A0AAN6WTM0_9PEZI</name>
<feature type="compositionally biased region" description="Basic and acidic residues" evidence="2">
    <location>
        <begin position="58"/>
        <end position="75"/>
    </location>
</feature>
<dbReference type="PANTHER" id="PTHR37540:SF5">
    <property type="entry name" value="TRANSCRIPTION FACTOR DOMAIN-CONTAINING PROTEIN"/>
    <property type="match status" value="1"/>
</dbReference>
<accession>A0AAN6WTM0</accession>
<dbReference type="Pfam" id="PF11951">
    <property type="entry name" value="Fungal_trans_2"/>
    <property type="match status" value="1"/>
</dbReference>
<gene>
    <name evidence="3" type="ORF">QBC35DRAFT_474106</name>
</gene>
<keyword evidence="1" id="KW-0539">Nucleus</keyword>